<dbReference type="Proteomes" id="UP000261905">
    <property type="component" value="Unassembled WGS sequence"/>
</dbReference>
<dbReference type="RefSeq" id="WP_116046562.1">
    <property type="nucleotide sequence ID" value="NZ_QUBQ01000002.1"/>
</dbReference>
<dbReference type="AlphaFoldDB" id="A0A371PG38"/>
<dbReference type="Pfam" id="PF19124">
    <property type="entry name" value="DUF5808"/>
    <property type="match status" value="1"/>
</dbReference>
<proteinExistence type="predicted"/>
<dbReference type="InterPro" id="IPR043831">
    <property type="entry name" value="DUF5808"/>
</dbReference>
<keyword evidence="1" id="KW-1133">Transmembrane helix</keyword>
<sequence>MNDGWMMILVLTLMLPIVFISTVIPFLTRRIESFGVTVPEAAQQDPDIKGLRNQFLWLNGSVGVLLTASLFFLSSGMSDEKKWSIVLLAHVFGYLIFSFAMYLKNHYAVKRMKSSKGWKTESVQRVVVSTKFRNSKLTLSNFWFAPHVLLILATVLICVLYYDQFPAQIAMQYGIDGEVTRSVEKSYMAVMWPVIVQSFLLIVFLFCNYAISLSKQIVEGSDPEGSLARNIKFRRIWSGYIIFTGFAVMALMALFPIGQLQEWSINATMIATFSIVGFITISSIVLSFVTGQGGSRLKHSSDHQGQTVATQDMDQYWKMGQIYFNPKDPAIFVEKRFGIGWTLNFGNKLGWLFIIVIVGLSISLPYIIE</sequence>
<gene>
    <name evidence="4" type="ORF">DX130_14550</name>
</gene>
<feature type="transmembrane region" description="Helical" evidence="1">
    <location>
        <begin position="237"/>
        <end position="257"/>
    </location>
</feature>
<evidence type="ECO:0000259" key="2">
    <source>
        <dbReference type="Pfam" id="PF07853"/>
    </source>
</evidence>
<dbReference type="PANTHER" id="PTHR37810">
    <property type="entry name" value="IMMUNITY PROTEIN SDPI"/>
    <property type="match status" value="1"/>
</dbReference>
<feature type="transmembrane region" description="Helical" evidence="1">
    <location>
        <begin position="349"/>
        <end position="368"/>
    </location>
</feature>
<organism evidence="4 5">
    <name type="scientific">Paenibacillus paeoniae</name>
    <dbReference type="NCBI Taxonomy" id="2292705"/>
    <lineage>
        <taxon>Bacteria</taxon>
        <taxon>Bacillati</taxon>
        <taxon>Bacillota</taxon>
        <taxon>Bacilli</taxon>
        <taxon>Bacillales</taxon>
        <taxon>Paenibacillaceae</taxon>
        <taxon>Paenibacillus</taxon>
    </lineage>
</organism>
<keyword evidence="5" id="KW-1185">Reference proteome</keyword>
<feature type="transmembrane region" description="Helical" evidence="1">
    <location>
        <begin position="263"/>
        <end position="289"/>
    </location>
</feature>
<dbReference type="PIRSF" id="PIRSF032908">
    <property type="entry name" value="UCP032908"/>
    <property type="match status" value="1"/>
</dbReference>
<evidence type="ECO:0000313" key="4">
    <source>
        <dbReference type="EMBL" id="REK74872.1"/>
    </source>
</evidence>
<feature type="transmembrane region" description="Helical" evidence="1">
    <location>
        <begin position="56"/>
        <end position="77"/>
    </location>
</feature>
<feature type="domain" description="DUF1648" evidence="2">
    <location>
        <begin position="149"/>
        <end position="195"/>
    </location>
</feature>
<feature type="domain" description="DUF5808" evidence="3">
    <location>
        <begin position="326"/>
        <end position="351"/>
    </location>
</feature>
<dbReference type="Pfam" id="PF07853">
    <property type="entry name" value="DUF1648"/>
    <property type="match status" value="1"/>
</dbReference>
<feature type="transmembrane region" description="Helical" evidence="1">
    <location>
        <begin position="83"/>
        <end position="103"/>
    </location>
</feature>
<comment type="caution">
    <text evidence="4">The sequence shown here is derived from an EMBL/GenBank/DDBJ whole genome shotgun (WGS) entry which is preliminary data.</text>
</comment>
<feature type="transmembrane region" description="Helical" evidence="1">
    <location>
        <begin position="6"/>
        <end position="27"/>
    </location>
</feature>
<feature type="transmembrane region" description="Helical" evidence="1">
    <location>
        <begin position="142"/>
        <end position="162"/>
    </location>
</feature>
<evidence type="ECO:0000313" key="5">
    <source>
        <dbReference type="Proteomes" id="UP000261905"/>
    </source>
</evidence>
<accession>A0A371PG38</accession>
<reference evidence="4 5" key="1">
    <citation type="submission" date="2018-08" db="EMBL/GenBank/DDBJ databases">
        <title>Paenibacillus sp. M4BSY-1, whole genome shotgun sequence.</title>
        <authorList>
            <person name="Tuo L."/>
        </authorList>
    </citation>
    <scope>NUCLEOTIDE SEQUENCE [LARGE SCALE GENOMIC DNA]</scope>
    <source>
        <strain evidence="4 5">M4BSY-1</strain>
    </source>
</reference>
<keyword evidence="1" id="KW-0812">Transmembrane</keyword>
<feature type="transmembrane region" description="Helical" evidence="1">
    <location>
        <begin position="190"/>
        <end position="211"/>
    </location>
</feature>
<keyword evidence="1" id="KW-0472">Membrane</keyword>
<dbReference type="GO" id="GO:0009636">
    <property type="term" value="P:response to toxic substance"/>
    <property type="evidence" value="ECO:0007669"/>
    <property type="project" value="TreeGrafter"/>
</dbReference>
<protein>
    <submittedName>
        <fullName evidence="4">DUF1648 domain-containing protein</fullName>
    </submittedName>
</protein>
<dbReference type="InterPro" id="IPR012867">
    <property type="entry name" value="DUF1648"/>
</dbReference>
<name>A0A371PG38_9BACL</name>
<dbReference type="InterPro" id="IPR014574">
    <property type="entry name" value="UCP032908"/>
</dbReference>
<dbReference type="PANTHER" id="PTHR37810:SF9">
    <property type="entry name" value="MEMBRANE PROTEIN"/>
    <property type="match status" value="1"/>
</dbReference>
<dbReference type="EMBL" id="QUBQ01000002">
    <property type="protein sequence ID" value="REK74872.1"/>
    <property type="molecule type" value="Genomic_DNA"/>
</dbReference>
<dbReference type="OrthoDB" id="157646at2"/>
<evidence type="ECO:0000256" key="1">
    <source>
        <dbReference type="SAM" id="Phobius"/>
    </source>
</evidence>
<evidence type="ECO:0000259" key="3">
    <source>
        <dbReference type="Pfam" id="PF19124"/>
    </source>
</evidence>